<dbReference type="Pfam" id="PF07734">
    <property type="entry name" value="FBA_1"/>
    <property type="match status" value="1"/>
</dbReference>
<dbReference type="PRINTS" id="PR00775">
    <property type="entry name" value="HEATSHOCK90"/>
</dbReference>
<dbReference type="InterPro" id="IPR036890">
    <property type="entry name" value="HATPase_C_sf"/>
</dbReference>
<proteinExistence type="inferred from homology"/>
<evidence type="ECO:0000313" key="6">
    <source>
        <dbReference type="EMBL" id="QCE03554.1"/>
    </source>
</evidence>
<keyword evidence="2" id="KW-0547">Nucleotide-binding</keyword>
<dbReference type="GO" id="GO:0016887">
    <property type="term" value="F:ATP hydrolysis activity"/>
    <property type="evidence" value="ECO:0007669"/>
    <property type="project" value="InterPro"/>
</dbReference>
<dbReference type="Gene3D" id="3.30.565.10">
    <property type="entry name" value="Histidine kinase-like ATPase, C-terminal domain"/>
    <property type="match status" value="1"/>
</dbReference>
<dbReference type="EMBL" id="CP039352">
    <property type="protein sequence ID" value="QCE03554.1"/>
    <property type="molecule type" value="Genomic_DNA"/>
</dbReference>
<dbReference type="SUPFAM" id="SSF55874">
    <property type="entry name" value="ATPase domain of HSP90 chaperone/DNA topoisomerase II/histidine kinase"/>
    <property type="match status" value="1"/>
</dbReference>
<sequence>MMAKDEMLEWKGEMSQMLRQMNKTFYSNNEIFLRELINNASNALDKIQVESHINKNILDDGLIRLIPDKANKTLTITDTGIGMTKADLAYNLGVGFYSTYLIANKVIVTSKHNDHDQYILESQPDAFFIVTKDINAQQPLRGTNITLFLKDNQNHYKSSLFSISGERFQNMEKLNWPSQIEEDYPKGIGILGSSSFNGFLCLYVKGMRQFGYLWNPTTREFKAIPPSPFENAPHYVDIEIYYHGFGYDCVRDDYKVIRKVLFWAISDDDVYVNDPFLLNFVWEMYNIRSNSWTKLQLDSSIPSNRADNNKFYLEGMCHWLGYGDGLIQHLVSFDLINKVCIMTPPPLDIPMEIYDNFNMNFVRRQLFMLNESIALMSNYAETKIFYISILVEVGKKETWTKLFVFGPIPYIAFPIGTRNMGNILFQTHDGDVAWFDLSTHMVQKLGVNIHGGYSQLVVYKESLLTVERMNS</sequence>
<accession>A0A4D6MRY8</accession>
<name>A0A4D6MRY8_VIGUN</name>
<keyword evidence="4" id="KW-0143">Chaperone</keyword>
<evidence type="ECO:0000256" key="3">
    <source>
        <dbReference type="ARBA" id="ARBA00022840"/>
    </source>
</evidence>
<dbReference type="GO" id="GO:0140662">
    <property type="term" value="F:ATP-dependent protein folding chaperone"/>
    <property type="evidence" value="ECO:0007669"/>
    <property type="project" value="InterPro"/>
</dbReference>
<keyword evidence="3" id="KW-0067">ATP-binding</keyword>
<gene>
    <name evidence="6" type="ORF">DEO72_LG8g1579</name>
</gene>
<feature type="domain" description="F-box associated beta-propeller type 1" evidence="5">
    <location>
        <begin position="195"/>
        <end position="439"/>
    </location>
</feature>
<protein>
    <submittedName>
        <fullName evidence="6">Molecular chaperone HtpG</fullName>
    </submittedName>
</protein>
<dbReference type="NCBIfam" id="TIGR01640">
    <property type="entry name" value="F_box_assoc_1"/>
    <property type="match status" value="1"/>
</dbReference>
<evidence type="ECO:0000259" key="5">
    <source>
        <dbReference type="Pfam" id="PF07734"/>
    </source>
</evidence>
<dbReference type="InterPro" id="IPR020575">
    <property type="entry name" value="Hsp90_N"/>
</dbReference>
<evidence type="ECO:0000256" key="2">
    <source>
        <dbReference type="ARBA" id="ARBA00022741"/>
    </source>
</evidence>
<organism evidence="6 7">
    <name type="scientific">Vigna unguiculata</name>
    <name type="common">Cowpea</name>
    <dbReference type="NCBI Taxonomy" id="3917"/>
    <lineage>
        <taxon>Eukaryota</taxon>
        <taxon>Viridiplantae</taxon>
        <taxon>Streptophyta</taxon>
        <taxon>Embryophyta</taxon>
        <taxon>Tracheophyta</taxon>
        <taxon>Spermatophyta</taxon>
        <taxon>Magnoliopsida</taxon>
        <taxon>eudicotyledons</taxon>
        <taxon>Gunneridae</taxon>
        <taxon>Pentapetalae</taxon>
        <taxon>rosids</taxon>
        <taxon>fabids</taxon>
        <taxon>Fabales</taxon>
        <taxon>Fabaceae</taxon>
        <taxon>Papilionoideae</taxon>
        <taxon>50 kb inversion clade</taxon>
        <taxon>NPAAA clade</taxon>
        <taxon>indigoferoid/millettioid clade</taxon>
        <taxon>Phaseoleae</taxon>
        <taxon>Vigna</taxon>
    </lineage>
</organism>
<dbReference type="GO" id="GO:0051082">
    <property type="term" value="F:unfolded protein binding"/>
    <property type="evidence" value="ECO:0007669"/>
    <property type="project" value="InterPro"/>
</dbReference>
<dbReference type="Proteomes" id="UP000501690">
    <property type="component" value="Linkage Group LG8"/>
</dbReference>
<dbReference type="InterPro" id="IPR006527">
    <property type="entry name" value="F-box-assoc_dom_typ1"/>
</dbReference>
<dbReference type="AlphaFoldDB" id="A0A4D6MRY8"/>
<dbReference type="PANTHER" id="PTHR11528">
    <property type="entry name" value="HEAT SHOCK PROTEIN 90 FAMILY MEMBER"/>
    <property type="match status" value="1"/>
</dbReference>
<dbReference type="InterPro" id="IPR001404">
    <property type="entry name" value="Hsp90_fam"/>
</dbReference>
<keyword evidence="7" id="KW-1185">Reference proteome</keyword>
<evidence type="ECO:0000313" key="7">
    <source>
        <dbReference type="Proteomes" id="UP000501690"/>
    </source>
</evidence>
<dbReference type="InterPro" id="IPR017451">
    <property type="entry name" value="F-box-assoc_interact_dom"/>
</dbReference>
<evidence type="ECO:0000256" key="1">
    <source>
        <dbReference type="ARBA" id="ARBA00008239"/>
    </source>
</evidence>
<reference evidence="6 7" key="1">
    <citation type="submission" date="2019-04" db="EMBL/GenBank/DDBJ databases">
        <title>An improved genome assembly and genetic linkage map for asparagus bean, Vigna unguiculata ssp. sesquipedialis.</title>
        <authorList>
            <person name="Xia Q."/>
            <person name="Zhang R."/>
            <person name="Dong Y."/>
        </authorList>
    </citation>
    <scope>NUCLEOTIDE SEQUENCE [LARGE SCALE GENOMIC DNA]</scope>
    <source>
        <tissue evidence="6">Leaf</tissue>
    </source>
</reference>
<evidence type="ECO:0000256" key="4">
    <source>
        <dbReference type="ARBA" id="ARBA00023186"/>
    </source>
</evidence>
<comment type="similarity">
    <text evidence="1">Belongs to the heat shock protein 90 family.</text>
</comment>
<dbReference type="GO" id="GO:0005524">
    <property type="term" value="F:ATP binding"/>
    <property type="evidence" value="ECO:0007669"/>
    <property type="project" value="UniProtKB-KW"/>
</dbReference>